<accession>E4XV53</accession>
<keyword evidence="4" id="KW-1185">Reference proteome</keyword>
<evidence type="ECO:0000256" key="1">
    <source>
        <dbReference type="SAM" id="MobiDB-lite"/>
    </source>
</evidence>
<dbReference type="EMBL" id="FN656750">
    <property type="protein sequence ID" value="CBY41940.1"/>
    <property type="molecule type" value="Genomic_DNA"/>
</dbReference>
<dbReference type="Proteomes" id="UP000001307">
    <property type="component" value="Unassembled WGS sequence"/>
</dbReference>
<protein>
    <submittedName>
        <fullName evidence="2">Uncharacterized protein</fullName>
    </submittedName>
</protein>
<dbReference type="EMBL" id="FN653201">
    <property type="protein sequence ID" value="CBY13584.1"/>
    <property type="molecule type" value="Genomic_DNA"/>
</dbReference>
<dbReference type="Proteomes" id="UP000011014">
    <property type="component" value="Unassembled WGS sequence"/>
</dbReference>
<feature type="compositionally biased region" description="Basic residues" evidence="1">
    <location>
        <begin position="15"/>
        <end position="27"/>
    </location>
</feature>
<dbReference type="AlphaFoldDB" id="E4XV53"/>
<name>E4XV53_OIKDI</name>
<evidence type="ECO:0000313" key="4">
    <source>
        <dbReference type="Proteomes" id="UP000001307"/>
    </source>
</evidence>
<dbReference type="InParanoid" id="E4XV53"/>
<reference evidence="2" key="1">
    <citation type="journal article" date="2010" name="Science">
        <title>Plasticity of animal genome architecture unmasked by rapid evolution of a pelagic tunicate.</title>
        <authorList>
            <person name="Denoeud F."/>
            <person name="Henriet S."/>
            <person name="Mungpakdee S."/>
            <person name="Aury J.M."/>
            <person name="Da Silva C."/>
            <person name="Brinkmann H."/>
            <person name="Mikhaleva J."/>
            <person name="Olsen L.C."/>
            <person name="Jubin C."/>
            <person name="Canestro C."/>
            <person name="Bouquet J.M."/>
            <person name="Danks G."/>
            <person name="Poulain J."/>
            <person name="Campsteijn C."/>
            <person name="Adamski M."/>
            <person name="Cross I."/>
            <person name="Yadetie F."/>
            <person name="Muffato M."/>
            <person name="Louis A."/>
            <person name="Butcher S."/>
            <person name="Tsagkogeorga G."/>
            <person name="Konrad A."/>
            <person name="Singh S."/>
            <person name="Jensen M.F."/>
            <person name="Cong E.H."/>
            <person name="Eikeseth-Otteraa H."/>
            <person name="Noel B."/>
            <person name="Anthouard V."/>
            <person name="Porcel B.M."/>
            <person name="Kachouri-Lafond R."/>
            <person name="Nishino A."/>
            <person name="Ugolini M."/>
            <person name="Chourrout P."/>
            <person name="Nishida H."/>
            <person name="Aasland R."/>
            <person name="Huzurbazar S."/>
            <person name="Westhof E."/>
            <person name="Delsuc F."/>
            <person name="Lehrach H."/>
            <person name="Reinhardt R."/>
            <person name="Weissenbach J."/>
            <person name="Roy S.W."/>
            <person name="Artiguenave F."/>
            <person name="Postlethwait J.H."/>
            <person name="Manak J.R."/>
            <person name="Thompson E.M."/>
            <person name="Jaillon O."/>
            <person name="Du Pasquier L."/>
            <person name="Boudinot P."/>
            <person name="Liberles D.A."/>
            <person name="Volff J.N."/>
            <person name="Philippe H."/>
            <person name="Lenhard B."/>
            <person name="Roest Crollius H."/>
            <person name="Wincker P."/>
            <person name="Chourrout D."/>
        </authorList>
    </citation>
    <scope>NUCLEOTIDE SEQUENCE [LARGE SCALE GENOMIC DNA]</scope>
</reference>
<gene>
    <name evidence="2" type="ORF">GSOID_T00005379001</name>
    <name evidence="3" type="ORF">GSOID_T00024039001</name>
</gene>
<proteinExistence type="predicted"/>
<organism evidence="2">
    <name type="scientific">Oikopleura dioica</name>
    <name type="common">Tunicate</name>
    <dbReference type="NCBI Taxonomy" id="34765"/>
    <lineage>
        <taxon>Eukaryota</taxon>
        <taxon>Metazoa</taxon>
        <taxon>Chordata</taxon>
        <taxon>Tunicata</taxon>
        <taxon>Appendicularia</taxon>
        <taxon>Copelata</taxon>
        <taxon>Oikopleuridae</taxon>
        <taxon>Oikopleura</taxon>
    </lineage>
</organism>
<evidence type="ECO:0000313" key="3">
    <source>
        <dbReference type="EMBL" id="CBY41940.1"/>
    </source>
</evidence>
<feature type="region of interest" description="Disordered" evidence="1">
    <location>
        <begin position="1"/>
        <end position="45"/>
    </location>
</feature>
<evidence type="ECO:0000313" key="2">
    <source>
        <dbReference type="EMBL" id="CBY13584.1"/>
    </source>
</evidence>
<sequence length="69" mass="8324">MARNKSVLRNSSRAGRLRLRKSQRRTRQPSSHDCRSSRGTIGNQGSCFLHSWTDDRRIRVWRRRLRFVR</sequence>